<proteinExistence type="predicted"/>
<dbReference type="EMBL" id="NXLS01000001">
    <property type="protein sequence ID" value="RDU64577.1"/>
    <property type="molecule type" value="Genomic_DNA"/>
</dbReference>
<sequence length="154" mass="18380">MSAYDVALYFLFRARELGAGDIISNLKMQKLLYYAQGHFLATYQKPLFDDKIEAWEYGPVVKNVYDSFKCYGRLAIDFKELDNFKSDIYTDEHLDTLPFVFNKYNISAIELMHKTHSESPWLEYHNPYIPREIPQEAIKKFFTEMFKQEAERYI</sequence>
<dbReference type="OrthoDB" id="9799173at2"/>
<dbReference type="AlphaFoldDB" id="A0A3D8IH17"/>
<protein>
    <recommendedName>
        <fullName evidence="1">Antitoxin SocA-like Panacea domain-containing protein</fullName>
    </recommendedName>
</protein>
<evidence type="ECO:0000313" key="2">
    <source>
        <dbReference type="EMBL" id="RDU64577.1"/>
    </source>
</evidence>
<gene>
    <name evidence="2" type="ORF">CQA43_00165</name>
</gene>
<dbReference type="Pfam" id="PF13274">
    <property type="entry name" value="SocA_Panacea"/>
    <property type="match status" value="1"/>
</dbReference>
<reference evidence="2 3" key="1">
    <citation type="submission" date="2018-04" db="EMBL/GenBank/DDBJ databases">
        <title>Novel Campyloabacter and Helicobacter Species and Strains.</title>
        <authorList>
            <person name="Mannion A.J."/>
            <person name="Shen Z."/>
            <person name="Fox J.G."/>
        </authorList>
    </citation>
    <scope>NUCLEOTIDE SEQUENCE [LARGE SCALE GENOMIC DNA]</scope>
    <source>
        <strain evidence="2 3">MIT 99-5101</strain>
    </source>
</reference>
<organism evidence="2 3">
    <name type="scientific">Helicobacter ganmani</name>
    <dbReference type="NCBI Taxonomy" id="60246"/>
    <lineage>
        <taxon>Bacteria</taxon>
        <taxon>Pseudomonadati</taxon>
        <taxon>Campylobacterota</taxon>
        <taxon>Epsilonproteobacteria</taxon>
        <taxon>Campylobacterales</taxon>
        <taxon>Helicobacteraceae</taxon>
        <taxon>Helicobacter</taxon>
    </lineage>
</organism>
<accession>A0A3D8IH17</accession>
<keyword evidence="3" id="KW-1185">Reference proteome</keyword>
<name>A0A3D8IH17_9HELI</name>
<evidence type="ECO:0000313" key="3">
    <source>
        <dbReference type="Proteomes" id="UP000256650"/>
    </source>
</evidence>
<dbReference type="Proteomes" id="UP000256650">
    <property type="component" value="Unassembled WGS sequence"/>
</dbReference>
<comment type="caution">
    <text evidence="2">The sequence shown here is derived from an EMBL/GenBank/DDBJ whole genome shotgun (WGS) entry which is preliminary data.</text>
</comment>
<dbReference type="InterPro" id="IPR025272">
    <property type="entry name" value="SocA_Panacea"/>
</dbReference>
<feature type="domain" description="Antitoxin SocA-like Panacea" evidence="1">
    <location>
        <begin position="29"/>
        <end position="121"/>
    </location>
</feature>
<evidence type="ECO:0000259" key="1">
    <source>
        <dbReference type="Pfam" id="PF13274"/>
    </source>
</evidence>